<reference evidence="2 3" key="1">
    <citation type="submission" date="2020-08" db="EMBL/GenBank/DDBJ databases">
        <title>Hymenobacter sp.</title>
        <authorList>
            <person name="Kim M.K."/>
        </authorList>
    </citation>
    <scope>NUCLEOTIDE SEQUENCE [LARGE SCALE GENOMIC DNA]</scope>
    <source>
        <strain evidence="2 3">BT507</strain>
    </source>
</reference>
<organism evidence="2 3">
    <name type="scientific">Hymenobacter citatus</name>
    <dbReference type="NCBI Taxonomy" id="2763506"/>
    <lineage>
        <taxon>Bacteria</taxon>
        <taxon>Pseudomonadati</taxon>
        <taxon>Bacteroidota</taxon>
        <taxon>Cytophagia</taxon>
        <taxon>Cytophagales</taxon>
        <taxon>Hymenobacteraceae</taxon>
        <taxon>Hymenobacter</taxon>
    </lineage>
</organism>
<feature type="domain" description="DUF4350" evidence="1">
    <location>
        <begin position="40"/>
        <end position="248"/>
    </location>
</feature>
<proteinExistence type="predicted"/>
<comment type="caution">
    <text evidence="2">The sequence shown here is derived from an EMBL/GenBank/DDBJ whole genome shotgun (WGS) entry which is preliminary data.</text>
</comment>
<sequence length="420" mass="47488">MLTPFRAYLIGLGVLFAAYVLVEYLRPTPTDWTPTYLNRDKIPYGTYVLHQVLPDLFGRKPVRTVRQPIANQLLRNLGDTARHDSTATPRLIATNANYVFVAPRFRAGRLDEEVLLRYVARGNAVFIAAEQLGRLSDTLRLATEPEYPANVQQSWKPGSAPPPDTTTITWLRAPAGAPRSLRLPQPLAAWHFVADSGCVAQVLAENEQHQPVLVRVPVGRGAIYLSSTPIAFTNYFVLRPGTSRFAFAALSYLPVRPVFWDEYQKQGPVGDQSLFRVVRQHPALRQAGWLMLIGTLLFAFFEARRRQRVIPVIKALPNTTLLFTRTVASLYRQGSNHALIAEKRIELFLETIRTRLQEPTTNLNDDAFRERVAQKTGVARSQVDELIRLIHFIRTAPTVSDQQLLQLSKALNEFRKQAFI</sequence>
<keyword evidence="3" id="KW-1185">Reference proteome</keyword>
<evidence type="ECO:0000259" key="1">
    <source>
        <dbReference type="Pfam" id="PF14258"/>
    </source>
</evidence>
<dbReference type="Proteomes" id="UP000622017">
    <property type="component" value="Unassembled WGS sequence"/>
</dbReference>
<evidence type="ECO:0000313" key="2">
    <source>
        <dbReference type="EMBL" id="MBC6610783.1"/>
    </source>
</evidence>
<dbReference type="InterPro" id="IPR025646">
    <property type="entry name" value="DUF4350"/>
</dbReference>
<dbReference type="Pfam" id="PF14258">
    <property type="entry name" value="DUF4350"/>
    <property type="match status" value="1"/>
</dbReference>
<dbReference type="RefSeq" id="WP_187319063.1">
    <property type="nucleotide sequence ID" value="NZ_JACSCY010000004.1"/>
</dbReference>
<gene>
    <name evidence="2" type="ORF">H8B15_07600</name>
</gene>
<protein>
    <submittedName>
        <fullName evidence="2">DUF4350 domain-containing protein</fullName>
    </submittedName>
</protein>
<dbReference type="EMBL" id="JACSCY010000004">
    <property type="protein sequence ID" value="MBC6610783.1"/>
    <property type="molecule type" value="Genomic_DNA"/>
</dbReference>
<name>A0ABR7MJQ6_9BACT</name>
<evidence type="ECO:0000313" key="3">
    <source>
        <dbReference type="Proteomes" id="UP000622017"/>
    </source>
</evidence>
<accession>A0ABR7MJQ6</accession>